<keyword evidence="3" id="KW-1185">Reference proteome</keyword>
<feature type="compositionally biased region" description="Gly residues" evidence="1">
    <location>
        <begin position="87"/>
        <end position="114"/>
    </location>
</feature>
<feature type="region of interest" description="Disordered" evidence="1">
    <location>
        <begin position="345"/>
        <end position="365"/>
    </location>
</feature>
<dbReference type="AlphaFoldDB" id="A0A2J7ZX16"/>
<evidence type="ECO:0000313" key="2">
    <source>
        <dbReference type="EMBL" id="PNH04820.1"/>
    </source>
</evidence>
<organism evidence="2 3">
    <name type="scientific">Tetrabaena socialis</name>
    <dbReference type="NCBI Taxonomy" id="47790"/>
    <lineage>
        <taxon>Eukaryota</taxon>
        <taxon>Viridiplantae</taxon>
        <taxon>Chlorophyta</taxon>
        <taxon>core chlorophytes</taxon>
        <taxon>Chlorophyceae</taxon>
        <taxon>CS clade</taxon>
        <taxon>Chlamydomonadales</taxon>
        <taxon>Tetrabaenaceae</taxon>
        <taxon>Tetrabaena</taxon>
    </lineage>
</organism>
<feature type="compositionally biased region" description="Low complexity" evidence="1">
    <location>
        <begin position="205"/>
        <end position="223"/>
    </location>
</feature>
<name>A0A2J7ZX16_9CHLO</name>
<reference evidence="2 3" key="1">
    <citation type="journal article" date="2017" name="Mol. Biol. Evol.">
        <title>The 4-celled Tetrabaena socialis nuclear genome reveals the essential components for genetic control of cell number at the origin of multicellularity in the volvocine lineage.</title>
        <authorList>
            <person name="Featherston J."/>
            <person name="Arakaki Y."/>
            <person name="Hanschen E.R."/>
            <person name="Ferris P.J."/>
            <person name="Michod R.E."/>
            <person name="Olson B.J.S.C."/>
            <person name="Nozaki H."/>
            <person name="Durand P.M."/>
        </authorList>
    </citation>
    <scope>NUCLEOTIDE SEQUENCE [LARGE SCALE GENOMIC DNA]</scope>
    <source>
        <strain evidence="2 3">NIES-571</strain>
    </source>
</reference>
<dbReference type="EMBL" id="PGGS01000357">
    <property type="protein sequence ID" value="PNH04820.1"/>
    <property type="molecule type" value="Genomic_DNA"/>
</dbReference>
<feature type="region of interest" description="Disordered" evidence="1">
    <location>
        <begin position="201"/>
        <end position="229"/>
    </location>
</feature>
<feature type="region of interest" description="Disordered" evidence="1">
    <location>
        <begin position="87"/>
        <end position="119"/>
    </location>
</feature>
<proteinExistence type="predicted"/>
<comment type="caution">
    <text evidence="2">The sequence shown here is derived from an EMBL/GenBank/DDBJ whole genome shotgun (WGS) entry which is preliminary data.</text>
</comment>
<dbReference type="Gene3D" id="1.10.472.10">
    <property type="entry name" value="Cyclin-like"/>
    <property type="match status" value="1"/>
</dbReference>
<evidence type="ECO:0000256" key="1">
    <source>
        <dbReference type="SAM" id="MobiDB-lite"/>
    </source>
</evidence>
<accession>A0A2J7ZX16</accession>
<sequence>MALRSVPWSVVLPSTGLAGRPHVPLHEWLSLAADPSGTELYELSDLQRMELLVLEALERRTDAPTAHTFLRHLLQCLEHCDAEGGGAKRGGGGGSGEGGAQIDGGGAQVDGGDGVPAQPAALQRPHVNALAGALAELALPSAALQRFPPSTVATACVAFALQLAAAADAADAPTSPRGPAPWPDTVSPLEVRLRRLRQRAVGWDSDAPSPATPNTAPSQTSPSRLVSCGSGAGLSSFPSSPLARPATASPATPLGAAAVLPPRAVAGLLAEIAGVGEEELAPGLEGCVAALAAVYQEALAWFAGGDGDGRRGGRGSLALPAVVARHAPLLSCVAALTASAVAAGRRPSPSRISPGVLGKRGPELG</sequence>
<protein>
    <submittedName>
        <fullName evidence="2">Cyclin-D1-2</fullName>
    </submittedName>
</protein>
<gene>
    <name evidence="2" type="primary">CYCD-1_2</name>
    <name evidence="2" type="ORF">TSOC_008919</name>
</gene>
<dbReference type="Proteomes" id="UP000236333">
    <property type="component" value="Unassembled WGS sequence"/>
</dbReference>
<evidence type="ECO:0000313" key="3">
    <source>
        <dbReference type="Proteomes" id="UP000236333"/>
    </source>
</evidence>